<dbReference type="KEGG" id="mbd:MEBOL_003360"/>
<dbReference type="EMBL" id="CP022163">
    <property type="protein sequence ID" value="ATB29905.1"/>
    <property type="molecule type" value="Genomic_DNA"/>
</dbReference>
<feature type="compositionally biased region" description="Polar residues" evidence="1">
    <location>
        <begin position="24"/>
        <end position="35"/>
    </location>
</feature>
<dbReference type="RefSeq" id="WP_095978415.1">
    <property type="nucleotide sequence ID" value="NZ_CP022163.1"/>
</dbReference>
<organism evidence="2 3">
    <name type="scientific">Melittangium boletus DSM 14713</name>
    <dbReference type="NCBI Taxonomy" id="1294270"/>
    <lineage>
        <taxon>Bacteria</taxon>
        <taxon>Pseudomonadati</taxon>
        <taxon>Myxococcota</taxon>
        <taxon>Myxococcia</taxon>
        <taxon>Myxococcales</taxon>
        <taxon>Cystobacterineae</taxon>
        <taxon>Archangiaceae</taxon>
        <taxon>Melittangium</taxon>
    </lineage>
</organism>
<proteinExistence type="predicted"/>
<sequence>MFRRLAQVGVSMGVGLASNAMSQRLNERSGQTPGQGSQGVGPRPGGSFERGDTKLTRLADSIRPEANASALKDGLDGFVESRQKAMTSVGQVGSAVAKGEVGFEDFSQSMERMKEQLAFSTKAAQVVGHGELGAKEGLRVAGAGVKHTGEKALESLAQGKPLDALKSLAHATKSGAEGAFATSTVSEQGLGSVKDAFQERTKHETQKVLTGAALSTGASVLAGMINPGLGLVVRTVSGVALGHQIGEAANKIHGGSETGEMGAMRAEIRKIVEEKASAPLKKD</sequence>
<protein>
    <submittedName>
        <fullName evidence="2">Uncharacterized protein</fullName>
    </submittedName>
</protein>
<dbReference type="Proteomes" id="UP000217289">
    <property type="component" value="Chromosome"/>
</dbReference>
<keyword evidence="3" id="KW-1185">Reference proteome</keyword>
<name>A0A250IDQ2_9BACT</name>
<evidence type="ECO:0000313" key="2">
    <source>
        <dbReference type="EMBL" id="ATB29905.1"/>
    </source>
</evidence>
<dbReference type="AlphaFoldDB" id="A0A250IDQ2"/>
<accession>A0A250IDQ2</accession>
<dbReference type="OrthoDB" id="9905775at2"/>
<feature type="region of interest" description="Disordered" evidence="1">
    <location>
        <begin position="24"/>
        <end position="51"/>
    </location>
</feature>
<evidence type="ECO:0000256" key="1">
    <source>
        <dbReference type="SAM" id="MobiDB-lite"/>
    </source>
</evidence>
<evidence type="ECO:0000313" key="3">
    <source>
        <dbReference type="Proteomes" id="UP000217289"/>
    </source>
</evidence>
<reference evidence="2 3" key="1">
    <citation type="submission" date="2017-06" db="EMBL/GenBank/DDBJ databases">
        <authorList>
            <person name="Kim H.J."/>
            <person name="Triplett B.A."/>
        </authorList>
    </citation>
    <scope>NUCLEOTIDE SEQUENCE [LARGE SCALE GENOMIC DNA]</scope>
    <source>
        <strain evidence="2 3">DSM 14713</strain>
    </source>
</reference>
<gene>
    <name evidence="2" type="ORF">MEBOL_003360</name>
</gene>